<dbReference type="Gene3D" id="2.40.70.10">
    <property type="entry name" value="Acid Proteases"/>
    <property type="match status" value="2"/>
</dbReference>
<dbReference type="InterPro" id="IPR051708">
    <property type="entry name" value="Plant_Aspart_Prot_A1"/>
</dbReference>
<dbReference type="InterPro" id="IPR033121">
    <property type="entry name" value="PEPTIDASE_A1"/>
</dbReference>
<feature type="signal peptide" evidence="6">
    <location>
        <begin position="1"/>
        <end position="20"/>
    </location>
</feature>
<evidence type="ECO:0000256" key="6">
    <source>
        <dbReference type="SAM" id="SignalP"/>
    </source>
</evidence>
<keyword evidence="6" id="KW-0732">Signal</keyword>
<comment type="similarity">
    <text evidence="1">Belongs to the peptidase A1 family.</text>
</comment>
<protein>
    <submittedName>
        <fullName evidence="8">Beta-site APP-cleaving enzyme</fullName>
    </submittedName>
</protein>
<dbReference type="PANTHER" id="PTHR47967">
    <property type="entry name" value="OS07G0603500 PROTEIN-RELATED"/>
    <property type="match status" value="1"/>
</dbReference>
<reference evidence="8 9" key="1">
    <citation type="journal article" date="2023" name="Plants (Basel)">
        <title>Bridging the Gap: Combining Genomics and Transcriptomics Approaches to Understand Stylosanthes scabra, an Orphan Legume from the Brazilian Caatinga.</title>
        <authorList>
            <person name="Ferreira-Neto J.R.C."/>
            <person name="da Silva M.D."/>
            <person name="Binneck E."/>
            <person name="de Melo N.F."/>
            <person name="da Silva R.H."/>
            <person name="de Melo A.L.T.M."/>
            <person name="Pandolfi V."/>
            <person name="Bustamante F.O."/>
            <person name="Brasileiro-Vidal A.C."/>
            <person name="Benko-Iseppon A.M."/>
        </authorList>
    </citation>
    <scope>NUCLEOTIDE SEQUENCE [LARGE SCALE GENOMIC DNA]</scope>
    <source>
        <tissue evidence="8">Leaves</tissue>
    </source>
</reference>
<dbReference type="InterPro" id="IPR032799">
    <property type="entry name" value="TAXi_C"/>
</dbReference>
<dbReference type="CDD" id="cd05476">
    <property type="entry name" value="pepsin_A_like_plant"/>
    <property type="match status" value="1"/>
</dbReference>
<organism evidence="8 9">
    <name type="scientific">Stylosanthes scabra</name>
    <dbReference type="NCBI Taxonomy" id="79078"/>
    <lineage>
        <taxon>Eukaryota</taxon>
        <taxon>Viridiplantae</taxon>
        <taxon>Streptophyta</taxon>
        <taxon>Embryophyta</taxon>
        <taxon>Tracheophyta</taxon>
        <taxon>Spermatophyta</taxon>
        <taxon>Magnoliopsida</taxon>
        <taxon>eudicotyledons</taxon>
        <taxon>Gunneridae</taxon>
        <taxon>Pentapetalae</taxon>
        <taxon>rosids</taxon>
        <taxon>fabids</taxon>
        <taxon>Fabales</taxon>
        <taxon>Fabaceae</taxon>
        <taxon>Papilionoideae</taxon>
        <taxon>50 kb inversion clade</taxon>
        <taxon>dalbergioids sensu lato</taxon>
        <taxon>Dalbergieae</taxon>
        <taxon>Pterocarpus clade</taxon>
        <taxon>Stylosanthes</taxon>
    </lineage>
</organism>
<dbReference type="InterPro" id="IPR032861">
    <property type="entry name" value="TAXi_N"/>
</dbReference>
<evidence type="ECO:0000256" key="3">
    <source>
        <dbReference type="ARBA" id="ARBA00022750"/>
    </source>
</evidence>
<keyword evidence="5" id="KW-0325">Glycoprotein</keyword>
<keyword evidence="9" id="KW-1185">Reference proteome</keyword>
<dbReference type="EMBL" id="JASCZI010121841">
    <property type="protein sequence ID" value="MED6163112.1"/>
    <property type="molecule type" value="Genomic_DNA"/>
</dbReference>
<dbReference type="SUPFAM" id="SSF50630">
    <property type="entry name" value="Acid proteases"/>
    <property type="match status" value="1"/>
</dbReference>
<feature type="domain" description="Peptidase A1" evidence="7">
    <location>
        <begin position="114"/>
        <end position="439"/>
    </location>
</feature>
<dbReference type="PANTHER" id="PTHR47967:SF91">
    <property type="entry name" value="PEPTIDASE A1 DOMAIN-CONTAINING PROTEIN"/>
    <property type="match status" value="1"/>
</dbReference>
<dbReference type="Proteomes" id="UP001341840">
    <property type="component" value="Unassembled WGS sequence"/>
</dbReference>
<evidence type="ECO:0000256" key="2">
    <source>
        <dbReference type="ARBA" id="ARBA00022670"/>
    </source>
</evidence>
<keyword evidence="2" id="KW-0645">Protease</keyword>
<evidence type="ECO:0000259" key="7">
    <source>
        <dbReference type="PROSITE" id="PS51767"/>
    </source>
</evidence>
<dbReference type="InterPro" id="IPR021109">
    <property type="entry name" value="Peptidase_aspartic_dom_sf"/>
</dbReference>
<keyword evidence="3" id="KW-0064">Aspartyl protease</keyword>
<evidence type="ECO:0000256" key="5">
    <source>
        <dbReference type="ARBA" id="ARBA00023180"/>
    </source>
</evidence>
<dbReference type="Pfam" id="PF14543">
    <property type="entry name" value="TAXi_N"/>
    <property type="match status" value="1"/>
</dbReference>
<evidence type="ECO:0000256" key="1">
    <source>
        <dbReference type="ARBA" id="ARBA00007447"/>
    </source>
</evidence>
<feature type="chain" id="PRO_5045530212" evidence="6">
    <location>
        <begin position="21"/>
        <end position="478"/>
    </location>
</feature>
<proteinExistence type="inferred from homology"/>
<sequence length="478" mass="53604">MTYAFLIPCLLLLSLVPSKSHNVATLNNTLLTDNNGGFSIPPLIIHHRDSPQSPFYNASMTIYERRIAAAQRSINRIHHLMSMWNVTRRRRTKFADDNSDDDFSTNIVSDGTEYIGTIYLGNPLVKVTLIVDTGSGQNWVKGPPVYDATKSTSYVPRFCHEGCPPRSGCDFLNNLCRYQIEYADDSFSSGIVSNDNFGFDDSDGFVRNIGHFEFGYATESKGFFDKQNGNLGLNRESTSFVFQLEIQKFSHCFVSMDNTKGSRLHFGPSAMVHSDSKISYDPTIDYHYYVTLNRIKVGNKYVLLPPGVFAFNKKTEEGGVIFDIGTTYTRFCQRAYVPFAREMRNQMKVKFVSPIDYFDLCFRGNKRDFGKLPTVMFEFDTLNLTLPKANTYVELARNVWCLGIVPDKTRVNYTDITPFCSTRLTHPQTHVKQTNIPSSAPPSAFLLSLLVADAPIKAGGPLASSFSGALRSPTSSSL</sequence>
<dbReference type="PROSITE" id="PS51767">
    <property type="entry name" value="PEPTIDASE_A1"/>
    <property type="match status" value="1"/>
</dbReference>
<evidence type="ECO:0000256" key="4">
    <source>
        <dbReference type="ARBA" id="ARBA00022801"/>
    </source>
</evidence>
<dbReference type="InterPro" id="IPR034161">
    <property type="entry name" value="Pepsin-like_plant"/>
</dbReference>
<accession>A0ABU6UP98</accession>
<evidence type="ECO:0000313" key="9">
    <source>
        <dbReference type="Proteomes" id="UP001341840"/>
    </source>
</evidence>
<keyword evidence="4" id="KW-0378">Hydrolase</keyword>
<dbReference type="Pfam" id="PF14541">
    <property type="entry name" value="TAXi_C"/>
    <property type="match status" value="1"/>
</dbReference>
<comment type="caution">
    <text evidence="8">The sequence shown here is derived from an EMBL/GenBank/DDBJ whole genome shotgun (WGS) entry which is preliminary data.</text>
</comment>
<name>A0ABU6UP98_9FABA</name>
<evidence type="ECO:0000313" key="8">
    <source>
        <dbReference type="EMBL" id="MED6163112.1"/>
    </source>
</evidence>
<gene>
    <name evidence="8" type="primary">BACE1_11</name>
    <name evidence="8" type="ORF">PIB30_076721</name>
</gene>